<dbReference type="AlphaFoldDB" id="A0A090GLY9"/>
<evidence type="ECO:0000313" key="1">
    <source>
        <dbReference type="EMBL" id="CDX38020.1"/>
    </source>
</evidence>
<organism evidence="1 2">
    <name type="scientific">Mesorhizobium plurifarium</name>
    <dbReference type="NCBI Taxonomy" id="69974"/>
    <lineage>
        <taxon>Bacteria</taxon>
        <taxon>Pseudomonadati</taxon>
        <taxon>Pseudomonadota</taxon>
        <taxon>Alphaproteobacteria</taxon>
        <taxon>Hyphomicrobiales</taxon>
        <taxon>Phyllobacteriaceae</taxon>
        <taxon>Mesorhizobium</taxon>
    </lineage>
</organism>
<name>A0A090GLY9_MESPL</name>
<evidence type="ECO:0000313" key="2">
    <source>
        <dbReference type="Proteomes" id="UP000046373"/>
    </source>
</evidence>
<sequence length="95" mass="10570">MQARMLFLQPAHEALDRRRPRLDLAEKPDLPIATTLGNRNGVLRLRHIDTYVKDAILLHGPSFLRWGSARALPEATPVCLTAAKTKGGPPLRPRS</sequence>
<protein>
    <submittedName>
        <fullName evidence="1">Uncharacterized protein</fullName>
    </submittedName>
</protein>
<dbReference type="Proteomes" id="UP000046373">
    <property type="component" value="Unassembled WGS sequence"/>
</dbReference>
<dbReference type="EMBL" id="CCNB01000015">
    <property type="protein sequence ID" value="CDX38020.1"/>
    <property type="molecule type" value="Genomic_DNA"/>
</dbReference>
<accession>A0A090GLY9</accession>
<reference evidence="1 2" key="1">
    <citation type="submission" date="2014-08" db="EMBL/GenBank/DDBJ databases">
        <authorList>
            <person name="Moulin Lionel"/>
        </authorList>
    </citation>
    <scope>NUCLEOTIDE SEQUENCE [LARGE SCALE GENOMIC DNA]</scope>
</reference>
<proteinExistence type="predicted"/>
<gene>
    <name evidence="1" type="ORF">MPLDJ20_220016</name>
</gene>